<gene>
    <name evidence="1" type="ORF">DERYTH_LOCUS18766</name>
</gene>
<protein>
    <submittedName>
        <fullName evidence="1">26157_t:CDS:1</fullName>
    </submittedName>
</protein>
<organism evidence="1 2">
    <name type="scientific">Dentiscutata erythropus</name>
    <dbReference type="NCBI Taxonomy" id="1348616"/>
    <lineage>
        <taxon>Eukaryota</taxon>
        <taxon>Fungi</taxon>
        <taxon>Fungi incertae sedis</taxon>
        <taxon>Mucoromycota</taxon>
        <taxon>Glomeromycotina</taxon>
        <taxon>Glomeromycetes</taxon>
        <taxon>Diversisporales</taxon>
        <taxon>Gigasporaceae</taxon>
        <taxon>Dentiscutata</taxon>
    </lineage>
</organism>
<keyword evidence="2" id="KW-1185">Reference proteome</keyword>
<comment type="caution">
    <text evidence="1">The sequence shown here is derived from an EMBL/GenBank/DDBJ whole genome shotgun (WGS) entry which is preliminary data.</text>
</comment>
<feature type="non-terminal residue" evidence="1">
    <location>
        <position position="1"/>
    </location>
</feature>
<name>A0A9N9JAL9_9GLOM</name>
<evidence type="ECO:0000313" key="2">
    <source>
        <dbReference type="Proteomes" id="UP000789405"/>
    </source>
</evidence>
<accession>A0A9N9JAL9</accession>
<dbReference type="Proteomes" id="UP000789405">
    <property type="component" value="Unassembled WGS sequence"/>
</dbReference>
<dbReference type="AlphaFoldDB" id="A0A9N9JAL9"/>
<sequence>MLNFYQIFKLTIFGHVNDSIQSLTVEEGNTENKYVFPLAEGQGKQNTNDIYVINPIIKSFKVRLLILKQDNTCQLTQDEGIGQNASLSSSAVFENLSNLINSRVKRNFNIVYEKIQNIEYKRYFLGPKFNPTRDKGFLRGPCAVILDFIQTYRFIDLGTNNALAIRNM</sequence>
<dbReference type="EMBL" id="CAJVPY010019513">
    <property type="protein sequence ID" value="CAG8771852.1"/>
    <property type="molecule type" value="Genomic_DNA"/>
</dbReference>
<reference evidence="1" key="1">
    <citation type="submission" date="2021-06" db="EMBL/GenBank/DDBJ databases">
        <authorList>
            <person name="Kallberg Y."/>
            <person name="Tangrot J."/>
            <person name="Rosling A."/>
        </authorList>
    </citation>
    <scope>NUCLEOTIDE SEQUENCE</scope>
    <source>
        <strain evidence="1">MA453B</strain>
    </source>
</reference>
<evidence type="ECO:0000313" key="1">
    <source>
        <dbReference type="EMBL" id="CAG8771852.1"/>
    </source>
</evidence>
<proteinExistence type="predicted"/>